<dbReference type="Proteomes" id="UP000537729">
    <property type="component" value="Unassembled WGS sequence"/>
</dbReference>
<proteinExistence type="predicted"/>
<organism evidence="1 2">
    <name type="scientific">Pseudomonas veronii</name>
    <dbReference type="NCBI Taxonomy" id="76761"/>
    <lineage>
        <taxon>Bacteria</taxon>
        <taxon>Pseudomonadati</taxon>
        <taxon>Pseudomonadota</taxon>
        <taxon>Gammaproteobacteria</taxon>
        <taxon>Pseudomonadales</taxon>
        <taxon>Pseudomonadaceae</taxon>
        <taxon>Pseudomonas</taxon>
    </lineage>
</organism>
<comment type="caution">
    <text evidence="1">The sequence shown here is derived from an EMBL/GenBank/DDBJ whole genome shotgun (WGS) entry which is preliminary data.</text>
</comment>
<dbReference type="AlphaFoldDB" id="A0A7Y1A3I0"/>
<dbReference type="RefSeq" id="WP_169884093.1">
    <property type="nucleotide sequence ID" value="NZ_JAAQWG010000010.1"/>
</dbReference>
<sequence>MPIPQSVVNTNESAPRFLQSQNVAREVSMTSLELVEFINVHRDRQSAETGSKFALLMHKSFLGKVPEVLGEQASAKFIADLPDSYGRPRKGYSFPKRESCLMAMSYSYDLQAAVFDHMTALEERLSKKVALPSYAEALRLYADQIEQTEVLRVENHQQAEKIASLESIFQVGMTPTQFCKRLNGVNCQQVNNALLARKWIFNSERDEKRSVKFRVGSIARDKYLTEKVTNISNEGMDTFAKYTPILLKEGAKRLHDLYMAQKLPMKKTWDGQFCHCKATEEDIA</sequence>
<dbReference type="EMBL" id="JAAQWG010000010">
    <property type="protein sequence ID" value="NMY08550.1"/>
    <property type="molecule type" value="Genomic_DNA"/>
</dbReference>
<name>A0A7Y1A3I0_PSEVE</name>
<reference evidence="1 2" key="1">
    <citation type="journal article" date="2020" name="Front. Microbiol.">
        <title>Genetic Organization of the aprX-lipA2 Operon Affects the Proteolytic Potential of Pseudomonas Species in Milk.</title>
        <authorList>
            <person name="Maier C."/>
            <person name="Huptas C."/>
            <person name="von Neubeck M."/>
            <person name="Scherer S."/>
            <person name="Wenning M."/>
            <person name="Lucking G."/>
        </authorList>
    </citation>
    <scope>NUCLEOTIDE SEQUENCE [LARGE SCALE GENOMIC DNA]</scope>
    <source>
        <strain evidence="1 2">DSM 16272</strain>
    </source>
</reference>
<evidence type="ECO:0000313" key="1">
    <source>
        <dbReference type="EMBL" id="NMY08550.1"/>
    </source>
</evidence>
<accession>A0A7Y1A3I0</accession>
<protein>
    <submittedName>
        <fullName evidence="1">Phage antirepressor protein</fullName>
    </submittedName>
</protein>
<gene>
    <name evidence="1" type="ORF">HBO38_08830</name>
</gene>
<evidence type="ECO:0000313" key="2">
    <source>
        <dbReference type="Proteomes" id="UP000537729"/>
    </source>
</evidence>